<proteinExistence type="predicted"/>
<gene>
    <name evidence="1" type="ORF">pLG1-0164</name>
</gene>
<geneLocation type="plasmid" evidence="1">
    <name>pLG1</name>
</geneLocation>
<dbReference type="Pfam" id="PF07751">
    <property type="entry name" value="Abi_2"/>
    <property type="match status" value="1"/>
</dbReference>
<dbReference type="InterPro" id="IPR011664">
    <property type="entry name" value="Abi_system_AbiD/AbiF-like"/>
</dbReference>
<keyword evidence="1" id="KW-0614">Plasmid</keyword>
<dbReference type="AlphaFoldDB" id="E3USU1"/>
<sequence>MSNNQRKIFSSKDIKKPFKTYNVSEVDEIFIDGSKFPIKLTSPKLENKGNHQLKKPALIEDMSNNLKLHNVTFTKEEELEALNIFKTTNYYRLSVFSRYLDNEDSSFTSLLNLYRFDNFLRESVNRLIPPIEIALKTSLAYFLATNYKRLISDPAKEEALVYLDYSIFKKEYANSGKCDEMLAHFAEFLESKQDKDPSIRHHVECYGGQIPVWVLVEHLTLGDIATFVTYLDRSIRKEWVRYFINDINDKWIVEWIKTIQFLRNSGAHCSRFYGKMFNYNPQFTKRDFEQFPEELKNDQIKIDKSKHTFFAGLLTMKNFYLILPKHEQERWNIFLNKLMQRIELYSANTYRIGFPDNWYDSLKIVNK</sequence>
<protein>
    <submittedName>
        <fullName evidence="1">Putative abortive infection bacteriophage resistance protein</fullName>
    </submittedName>
</protein>
<accession>E3USU1</accession>
<organism evidence="1">
    <name type="scientific">Enterococcus faecium</name>
    <name type="common">Streptococcus faecium</name>
    <dbReference type="NCBI Taxonomy" id="1352"/>
    <lineage>
        <taxon>Bacteria</taxon>
        <taxon>Bacillati</taxon>
        <taxon>Bacillota</taxon>
        <taxon>Bacilli</taxon>
        <taxon>Lactobacillales</taxon>
        <taxon>Enterococcaceae</taxon>
        <taxon>Enterococcus</taxon>
    </lineage>
</organism>
<name>E3USU1_ENTFC</name>
<evidence type="ECO:0000313" key="1">
    <source>
        <dbReference type="EMBL" id="ADO66918.1"/>
    </source>
</evidence>
<dbReference type="EMBL" id="HM565187">
    <property type="protein sequence ID" value="ADO66918.1"/>
    <property type="molecule type" value="Genomic_DNA"/>
</dbReference>
<reference evidence="1" key="1">
    <citation type="journal article" date="2011" name="Int. J. Med. Microbiol.">
        <title>A multiresistance megaplasmid pLG1 bearing a hylEfm genomic island in hospital Enterococcus faecium isolates.</title>
        <authorList>
            <person name="Laverde Gomez J.A."/>
            <person name="van Schaik W."/>
            <person name="Freitas A.R."/>
            <person name="Coque T.M."/>
            <person name="Weaver K.E."/>
            <person name="Francia M.V."/>
            <person name="Witte W."/>
            <person name="Werner G."/>
        </authorList>
    </citation>
    <scope>NUCLEOTIDE SEQUENCE</scope>
    <source>
        <strain evidence="1">64/3xUW2774</strain>
        <plasmid evidence="1">pLG1</plasmid>
    </source>
</reference>
<dbReference type="RefSeq" id="WP_002293769.1">
    <property type="nucleotide sequence ID" value="NZ_JAGSZK010000050.1"/>
</dbReference>